<dbReference type="RefSeq" id="WP_165330141.1">
    <property type="nucleotide sequence ID" value="NZ_JAAKZW010000004.1"/>
</dbReference>
<name>A0A6G4XDA4_9ACTN</name>
<dbReference type="PANTHER" id="PTHR43289">
    <property type="entry name" value="MITOGEN-ACTIVATED PROTEIN KINASE KINASE KINASE 20-RELATED"/>
    <property type="match status" value="1"/>
</dbReference>
<dbReference type="CDD" id="cd14014">
    <property type="entry name" value="STKc_PknB_like"/>
    <property type="match status" value="1"/>
</dbReference>
<evidence type="ECO:0000256" key="6">
    <source>
        <dbReference type="SAM" id="MobiDB-lite"/>
    </source>
</evidence>
<dbReference type="PROSITE" id="PS50011">
    <property type="entry name" value="PROTEIN_KINASE_DOM"/>
    <property type="match status" value="1"/>
</dbReference>
<feature type="compositionally biased region" description="Pro residues" evidence="6">
    <location>
        <begin position="369"/>
        <end position="382"/>
    </location>
</feature>
<reference evidence="8 9" key="1">
    <citation type="submission" date="2020-02" db="EMBL/GenBank/DDBJ databases">
        <title>Whole-genome analyses of novel actinobacteria.</title>
        <authorList>
            <person name="Sahin N."/>
            <person name="Tokatli A."/>
        </authorList>
    </citation>
    <scope>NUCLEOTIDE SEQUENCE [LARGE SCALE GENOMIC DNA]</scope>
    <source>
        <strain evidence="8 9">YC504</strain>
    </source>
</reference>
<evidence type="ECO:0000259" key="7">
    <source>
        <dbReference type="PROSITE" id="PS50011"/>
    </source>
</evidence>
<dbReference type="PANTHER" id="PTHR43289:SF34">
    <property type="entry name" value="SERINE_THREONINE-PROTEIN KINASE YBDM-RELATED"/>
    <property type="match status" value="1"/>
</dbReference>
<accession>A0A6G4XDA4</accession>
<dbReference type="Pfam" id="PF00069">
    <property type="entry name" value="Pkinase"/>
    <property type="match status" value="1"/>
</dbReference>
<dbReference type="Gene3D" id="1.10.510.10">
    <property type="entry name" value="Transferase(Phosphotransferase) domain 1"/>
    <property type="match status" value="1"/>
</dbReference>
<keyword evidence="4 5" id="KW-0067">ATP-binding</keyword>
<evidence type="ECO:0000313" key="8">
    <source>
        <dbReference type="EMBL" id="NGO74631.1"/>
    </source>
</evidence>
<evidence type="ECO:0000256" key="3">
    <source>
        <dbReference type="ARBA" id="ARBA00022777"/>
    </source>
</evidence>
<feature type="binding site" evidence="5">
    <location>
        <position position="43"/>
    </location>
    <ligand>
        <name>ATP</name>
        <dbReference type="ChEBI" id="CHEBI:30616"/>
    </ligand>
</feature>
<dbReference type="GO" id="GO:0004674">
    <property type="term" value="F:protein serine/threonine kinase activity"/>
    <property type="evidence" value="ECO:0007669"/>
    <property type="project" value="TreeGrafter"/>
</dbReference>
<dbReference type="InterPro" id="IPR017441">
    <property type="entry name" value="Protein_kinase_ATP_BS"/>
</dbReference>
<dbReference type="PROSITE" id="PS00107">
    <property type="entry name" value="PROTEIN_KINASE_ATP"/>
    <property type="match status" value="1"/>
</dbReference>
<keyword evidence="9" id="KW-1185">Reference proteome</keyword>
<dbReference type="AlphaFoldDB" id="A0A6G4XDA4"/>
<evidence type="ECO:0000313" key="9">
    <source>
        <dbReference type="Proteomes" id="UP000481109"/>
    </source>
</evidence>
<dbReference type="Gene3D" id="3.30.200.20">
    <property type="entry name" value="Phosphorylase Kinase, domain 1"/>
    <property type="match status" value="1"/>
</dbReference>
<dbReference type="GO" id="GO:0005524">
    <property type="term" value="F:ATP binding"/>
    <property type="evidence" value="ECO:0007669"/>
    <property type="project" value="UniProtKB-UniRule"/>
</dbReference>
<sequence length="575" mass="59040">MEPLTGGDPRQVGPYRILMRLGEGGMGRVYLGRSPGGRTVAVKLVHAPLASTPGFRERFAREVHASRAVSGAGTAPVVAADPEADVPWLASAYIPGPSLSETVYRYGPLPEPALWRLLAGLAEALEVVHATGLVHRDLKPSNVLLSLDRPVLIDFGIARAADDAALTGTGLVVGSPGYMSPEQAEGQMVTAAGDLFALGAVLAFAATGNNPFGGGSGPELLYRIVHHEPDLTGAPEEFASVVRECLSRRPESRPSPSALKARAAARTEPGGDWLPAPVASAIARRGEVLLNLEAEEIAPGSVADRVPPTAVVTEVTPPRPASPHTAPTRTAGADAPTPPPSGFGPPPAPHAFPQTSPPYASGHGAFHHPAPPGPTYPQPTYPGPAKDVARRRGGVIAAVVALAVAGVVGVALALNSGDGDGSSGAQGGGATSSAPAVERSEAPPVADSQQPTEPEAEDPSPVTGEWRGTYTCLQGNTGLTLTMSEDSGTVAATFDFYAVDSNPDVPPGTFAMKGTFSGGRLELLGDRWIQQPEDYLMVGLAADVDGESPQTITGTVMNDDGTPSDSCSTFTVQKN</sequence>
<gene>
    <name evidence="8" type="ORF">G6045_02860</name>
</gene>
<evidence type="ECO:0000256" key="4">
    <source>
        <dbReference type="ARBA" id="ARBA00022840"/>
    </source>
</evidence>
<dbReference type="PROSITE" id="PS00108">
    <property type="entry name" value="PROTEIN_KINASE_ST"/>
    <property type="match status" value="1"/>
</dbReference>
<dbReference type="InterPro" id="IPR000719">
    <property type="entry name" value="Prot_kinase_dom"/>
</dbReference>
<protein>
    <submittedName>
        <fullName evidence="8">Protein kinase</fullName>
    </submittedName>
</protein>
<keyword evidence="2 5" id="KW-0547">Nucleotide-binding</keyword>
<feature type="region of interest" description="Disordered" evidence="6">
    <location>
        <begin position="248"/>
        <end position="272"/>
    </location>
</feature>
<dbReference type="SUPFAM" id="SSF56112">
    <property type="entry name" value="Protein kinase-like (PK-like)"/>
    <property type="match status" value="1"/>
</dbReference>
<dbReference type="InterPro" id="IPR008271">
    <property type="entry name" value="Ser/Thr_kinase_AS"/>
</dbReference>
<feature type="region of interest" description="Disordered" evidence="6">
    <location>
        <begin position="418"/>
        <end position="469"/>
    </location>
</feature>
<feature type="compositionally biased region" description="Pro residues" evidence="6">
    <location>
        <begin position="336"/>
        <end position="350"/>
    </location>
</feature>
<organism evidence="8 9">
    <name type="scientific">Streptomyces mesophilus</name>
    <dbReference type="NCBI Taxonomy" id="1775132"/>
    <lineage>
        <taxon>Bacteria</taxon>
        <taxon>Bacillati</taxon>
        <taxon>Actinomycetota</taxon>
        <taxon>Actinomycetes</taxon>
        <taxon>Kitasatosporales</taxon>
        <taxon>Streptomycetaceae</taxon>
        <taxon>Streptomyces</taxon>
    </lineage>
</organism>
<dbReference type="Proteomes" id="UP000481109">
    <property type="component" value="Unassembled WGS sequence"/>
</dbReference>
<dbReference type="InterPro" id="IPR011009">
    <property type="entry name" value="Kinase-like_dom_sf"/>
</dbReference>
<comment type="caution">
    <text evidence="8">The sequence shown here is derived from an EMBL/GenBank/DDBJ whole genome shotgun (WGS) entry which is preliminary data.</text>
</comment>
<feature type="compositionally biased region" description="Gly residues" evidence="6">
    <location>
        <begin position="418"/>
        <end position="430"/>
    </location>
</feature>
<feature type="compositionally biased region" description="Low complexity" evidence="6">
    <location>
        <begin position="351"/>
        <end position="368"/>
    </location>
</feature>
<evidence type="ECO:0000256" key="5">
    <source>
        <dbReference type="PROSITE-ProRule" id="PRU10141"/>
    </source>
</evidence>
<dbReference type="SMART" id="SM00220">
    <property type="entry name" value="S_TKc"/>
    <property type="match status" value="1"/>
</dbReference>
<dbReference type="EMBL" id="JAAKZW010000004">
    <property type="protein sequence ID" value="NGO74631.1"/>
    <property type="molecule type" value="Genomic_DNA"/>
</dbReference>
<feature type="region of interest" description="Disordered" evidence="6">
    <location>
        <begin position="313"/>
        <end position="387"/>
    </location>
</feature>
<evidence type="ECO:0000256" key="2">
    <source>
        <dbReference type="ARBA" id="ARBA00022741"/>
    </source>
</evidence>
<keyword evidence="1" id="KW-0808">Transferase</keyword>
<proteinExistence type="predicted"/>
<evidence type="ECO:0000256" key="1">
    <source>
        <dbReference type="ARBA" id="ARBA00022679"/>
    </source>
</evidence>
<feature type="domain" description="Protein kinase" evidence="7">
    <location>
        <begin position="15"/>
        <end position="274"/>
    </location>
</feature>
<keyword evidence="3 8" id="KW-0418">Kinase</keyword>